<dbReference type="GO" id="GO:0006508">
    <property type="term" value="P:proteolysis"/>
    <property type="evidence" value="ECO:0007669"/>
    <property type="project" value="UniProtKB-KW"/>
</dbReference>
<evidence type="ECO:0000313" key="18">
    <source>
        <dbReference type="EMBL" id="BAD32061.1"/>
    </source>
</evidence>
<dbReference type="PANTHER" id="PTHR12147:SF22">
    <property type="entry name" value="ENDOPLASMIC RETICULUM METALLOPEPTIDASE 1"/>
    <property type="match status" value="1"/>
</dbReference>
<dbReference type="SUPFAM" id="SSF53187">
    <property type="entry name" value="Zn-dependent exopeptidases"/>
    <property type="match status" value="1"/>
</dbReference>
<keyword evidence="4" id="KW-0645">Protease</keyword>
<dbReference type="InterPro" id="IPR048024">
    <property type="entry name" value="Fxna-like_M28_dom"/>
</dbReference>
<feature type="transmembrane region" description="Helical" evidence="14">
    <location>
        <begin position="608"/>
        <end position="633"/>
    </location>
</feature>
<dbReference type="EMBL" id="AP005830">
    <property type="protein sequence ID" value="BAC84537.1"/>
    <property type="molecule type" value="Genomic_DNA"/>
</dbReference>
<keyword evidence="12 14" id="KW-0472">Membrane</keyword>
<reference evidence="17" key="1">
    <citation type="submission" date="2002-10" db="EMBL/GenBank/DDBJ databases">
        <title>Oryza sativa nipponbare(GA3) genomic DNA, chromosome 7, BAC clone:B1120F06.</title>
        <authorList>
            <person name="Sasaki T."/>
            <person name="Matsumoto T."/>
            <person name="Katayose Y."/>
        </authorList>
    </citation>
    <scope>NUCLEOTIDE SEQUENCE</scope>
</reference>
<dbReference type="Proteomes" id="UP000000763">
    <property type="component" value="Chromosome 7"/>
</dbReference>
<feature type="domain" description="Endoplasmic reticulum metallopeptidase 1-like C-terminal" evidence="16">
    <location>
        <begin position="708"/>
        <end position="928"/>
    </location>
</feature>
<evidence type="ECO:0000256" key="1">
    <source>
        <dbReference type="ARBA" id="ARBA00001947"/>
    </source>
</evidence>
<evidence type="ECO:0000256" key="5">
    <source>
        <dbReference type="ARBA" id="ARBA00022692"/>
    </source>
</evidence>
<dbReference type="InterPro" id="IPR007484">
    <property type="entry name" value="Peptidase_M28"/>
</dbReference>
<keyword evidence="5 14" id="KW-0812">Transmembrane</keyword>
<dbReference type="InterPro" id="IPR053973">
    <property type="entry name" value="ERMP1-like_C"/>
</dbReference>
<evidence type="ECO:0000259" key="15">
    <source>
        <dbReference type="Pfam" id="PF04389"/>
    </source>
</evidence>
<keyword evidence="8" id="KW-0256">Endoplasmic reticulum</keyword>
<proteinExistence type="inferred from homology"/>
<dbReference type="Pfam" id="PF22248">
    <property type="entry name" value="ERMP1_C"/>
    <property type="match status" value="1"/>
</dbReference>
<evidence type="ECO:0000256" key="9">
    <source>
        <dbReference type="ARBA" id="ARBA00022833"/>
    </source>
</evidence>
<dbReference type="GO" id="GO:0046872">
    <property type="term" value="F:metal ion binding"/>
    <property type="evidence" value="ECO:0007669"/>
    <property type="project" value="UniProtKB-KW"/>
</dbReference>
<evidence type="ECO:0000256" key="2">
    <source>
        <dbReference type="ARBA" id="ARBA00004477"/>
    </source>
</evidence>
<dbReference type="InterPro" id="IPR045175">
    <property type="entry name" value="M28_fam"/>
</dbReference>
<evidence type="ECO:0000256" key="14">
    <source>
        <dbReference type="SAM" id="Phobius"/>
    </source>
</evidence>
<name>Q6YVD9_ORYSJ</name>
<evidence type="ECO:0000256" key="12">
    <source>
        <dbReference type="ARBA" id="ARBA00023136"/>
    </source>
</evidence>
<feature type="transmembrane region" description="Helical" evidence="14">
    <location>
        <begin position="524"/>
        <end position="545"/>
    </location>
</feature>
<dbReference type="EMBL" id="AP006479">
    <property type="protein sequence ID" value="BAD32061.1"/>
    <property type="molecule type" value="Genomic_DNA"/>
</dbReference>
<evidence type="ECO:0000256" key="6">
    <source>
        <dbReference type="ARBA" id="ARBA00022723"/>
    </source>
</evidence>
<comment type="cofactor">
    <cofactor evidence="1">
        <name>Zn(2+)</name>
        <dbReference type="ChEBI" id="CHEBI:29105"/>
    </cofactor>
</comment>
<organism evidence="17 19">
    <name type="scientific">Oryza sativa subsp. japonica</name>
    <name type="common">Rice</name>
    <dbReference type="NCBI Taxonomy" id="39947"/>
    <lineage>
        <taxon>Eukaryota</taxon>
        <taxon>Viridiplantae</taxon>
        <taxon>Streptophyta</taxon>
        <taxon>Embryophyta</taxon>
        <taxon>Tracheophyta</taxon>
        <taxon>Spermatophyta</taxon>
        <taxon>Magnoliopsida</taxon>
        <taxon>Liliopsida</taxon>
        <taxon>Poales</taxon>
        <taxon>Poaceae</taxon>
        <taxon>BOP clade</taxon>
        <taxon>Oryzoideae</taxon>
        <taxon>Oryzeae</taxon>
        <taxon>Oryzinae</taxon>
        <taxon>Oryza</taxon>
        <taxon>Oryza sativa</taxon>
    </lineage>
</organism>
<evidence type="ECO:0000256" key="3">
    <source>
        <dbReference type="ARBA" id="ARBA00010918"/>
    </source>
</evidence>
<evidence type="ECO:0000256" key="7">
    <source>
        <dbReference type="ARBA" id="ARBA00022801"/>
    </source>
</evidence>
<feature type="transmembrane region" description="Helical" evidence="14">
    <location>
        <begin position="645"/>
        <end position="670"/>
    </location>
</feature>
<feature type="transmembrane region" description="Helical" evidence="14">
    <location>
        <begin position="397"/>
        <end position="415"/>
    </location>
</feature>
<comment type="similarity">
    <text evidence="3">Belongs to the peptidase M28 family.</text>
</comment>
<evidence type="ECO:0000313" key="19">
    <source>
        <dbReference type="Proteomes" id="UP000000763"/>
    </source>
</evidence>
<evidence type="ECO:0000313" key="17">
    <source>
        <dbReference type="EMBL" id="BAC84537.1"/>
    </source>
</evidence>
<dbReference type="MEROPS" id="M28.A04"/>
<dbReference type="GO" id="GO:0008235">
    <property type="term" value="F:metalloexopeptidase activity"/>
    <property type="evidence" value="ECO:0007669"/>
    <property type="project" value="InterPro"/>
</dbReference>
<evidence type="ECO:0000256" key="13">
    <source>
        <dbReference type="ARBA" id="ARBA00023180"/>
    </source>
</evidence>
<accession>Q6YVD9</accession>
<dbReference type="FunFam" id="3.40.630.10:FF:000008">
    <property type="entry name" value="Endoplasmic reticulum metallopeptidase 1"/>
    <property type="match status" value="1"/>
</dbReference>
<feature type="transmembrane region" description="Helical" evidence="14">
    <location>
        <begin position="20"/>
        <end position="42"/>
    </location>
</feature>
<dbReference type="PANTHER" id="PTHR12147">
    <property type="entry name" value="METALLOPEPTIDASE M28 FAMILY MEMBER"/>
    <property type="match status" value="1"/>
</dbReference>
<protein>
    <submittedName>
        <fullName evidence="17">Peptidase family-like protein</fullName>
    </submittedName>
</protein>
<reference evidence="18" key="2">
    <citation type="submission" date="2003-06" db="EMBL/GenBank/DDBJ databases">
        <title>Oryza sativa nipponbare(GA3) genomic DNA, chromosome 7, BAC clone:B1272H04.</title>
        <authorList>
            <person name="Sasaki T."/>
            <person name="Matsumoto T."/>
            <person name="Katayose Y."/>
        </authorList>
    </citation>
    <scope>NUCLEOTIDE SEQUENCE</scope>
</reference>
<keyword evidence="11" id="KW-0482">Metalloprotease</keyword>
<dbReference type="GO" id="GO:0005789">
    <property type="term" value="C:endoplasmic reticulum membrane"/>
    <property type="evidence" value="ECO:0007669"/>
    <property type="project" value="UniProtKB-SubCell"/>
</dbReference>
<gene>
    <name evidence="17" type="primary">B1120F06.141</name>
    <name evidence="18" type="ORF">B1272H04.7</name>
</gene>
<feature type="transmembrane region" description="Helical" evidence="14">
    <location>
        <begin position="435"/>
        <end position="458"/>
    </location>
</feature>
<reference evidence="19" key="4">
    <citation type="journal article" date="2008" name="Nucleic Acids Res.">
        <title>The rice annotation project database (RAP-DB): 2008 update.</title>
        <authorList>
            <consortium name="The rice annotation project (RAP)"/>
        </authorList>
    </citation>
    <scope>GENOME REANNOTATION</scope>
    <source>
        <strain evidence="19">cv. Nipponbare</strain>
    </source>
</reference>
<dbReference type="CDD" id="cd03875">
    <property type="entry name" value="M28_Fxna_like"/>
    <property type="match status" value="1"/>
</dbReference>
<comment type="subcellular location">
    <subcellularLocation>
        <location evidence="2">Endoplasmic reticulum membrane</location>
        <topology evidence="2">Multi-pass membrane protein</topology>
    </subcellularLocation>
</comment>
<evidence type="ECO:0000256" key="4">
    <source>
        <dbReference type="ARBA" id="ARBA00022670"/>
    </source>
</evidence>
<reference evidence="19" key="3">
    <citation type="journal article" date="2005" name="Nature">
        <title>The map-based sequence of the rice genome.</title>
        <authorList>
            <consortium name="International rice genome sequencing project (IRGSP)"/>
            <person name="Matsumoto T."/>
            <person name="Wu J."/>
            <person name="Kanamori H."/>
            <person name="Katayose Y."/>
            <person name="Fujisawa M."/>
            <person name="Namiki N."/>
            <person name="Mizuno H."/>
            <person name="Yamamoto K."/>
            <person name="Antonio B.A."/>
            <person name="Baba T."/>
            <person name="Sakata K."/>
            <person name="Nagamura Y."/>
            <person name="Aoki H."/>
            <person name="Arikawa K."/>
            <person name="Arita K."/>
            <person name="Bito T."/>
            <person name="Chiden Y."/>
            <person name="Fujitsuka N."/>
            <person name="Fukunaka R."/>
            <person name="Hamada M."/>
            <person name="Harada C."/>
            <person name="Hayashi A."/>
            <person name="Hijishita S."/>
            <person name="Honda M."/>
            <person name="Hosokawa S."/>
            <person name="Ichikawa Y."/>
            <person name="Idonuma A."/>
            <person name="Iijima M."/>
            <person name="Ikeda M."/>
            <person name="Ikeno M."/>
            <person name="Ito K."/>
            <person name="Ito S."/>
            <person name="Ito T."/>
            <person name="Ito Y."/>
            <person name="Ito Y."/>
            <person name="Iwabuchi A."/>
            <person name="Kamiya K."/>
            <person name="Karasawa W."/>
            <person name="Kurita K."/>
            <person name="Katagiri S."/>
            <person name="Kikuta A."/>
            <person name="Kobayashi H."/>
            <person name="Kobayashi N."/>
            <person name="Machita K."/>
            <person name="Maehara T."/>
            <person name="Masukawa M."/>
            <person name="Mizubayashi T."/>
            <person name="Mukai Y."/>
            <person name="Nagasaki H."/>
            <person name="Nagata Y."/>
            <person name="Naito S."/>
            <person name="Nakashima M."/>
            <person name="Nakama Y."/>
            <person name="Nakamichi Y."/>
            <person name="Nakamura M."/>
            <person name="Meguro A."/>
            <person name="Negishi M."/>
            <person name="Ohta I."/>
            <person name="Ohta T."/>
            <person name="Okamoto M."/>
            <person name="Ono N."/>
            <person name="Saji S."/>
            <person name="Sakaguchi M."/>
            <person name="Sakai K."/>
            <person name="Shibata M."/>
            <person name="Shimokawa T."/>
            <person name="Song J."/>
            <person name="Takazaki Y."/>
            <person name="Terasawa K."/>
            <person name="Tsugane M."/>
            <person name="Tsuji K."/>
            <person name="Ueda S."/>
            <person name="Waki K."/>
            <person name="Yamagata H."/>
            <person name="Yamamoto M."/>
            <person name="Yamamoto S."/>
            <person name="Yamane H."/>
            <person name="Yoshiki S."/>
            <person name="Yoshihara R."/>
            <person name="Yukawa K."/>
            <person name="Zhong H."/>
            <person name="Yano M."/>
            <person name="Yuan Q."/>
            <person name="Ouyang S."/>
            <person name="Liu J."/>
            <person name="Jones K.M."/>
            <person name="Gansberger K."/>
            <person name="Moffat K."/>
            <person name="Hill J."/>
            <person name="Bera J."/>
            <person name="Fadrosh D."/>
            <person name="Jin S."/>
            <person name="Johri S."/>
            <person name="Kim M."/>
            <person name="Overton L."/>
            <person name="Reardon M."/>
            <person name="Tsitrin T."/>
            <person name="Vuong H."/>
            <person name="Weaver B."/>
            <person name="Ciecko A."/>
            <person name="Tallon L."/>
            <person name="Jackson J."/>
            <person name="Pai G."/>
            <person name="Aken S.V."/>
            <person name="Utterback T."/>
            <person name="Reidmuller S."/>
            <person name="Feldblyum T."/>
            <person name="Hsiao J."/>
            <person name="Zismann V."/>
            <person name="Iobst S."/>
            <person name="de Vazeille A.R."/>
            <person name="Buell C.R."/>
            <person name="Ying K."/>
            <person name="Li Y."/>
            <person name="Lu T."/>
            <person name="Huang Y."/>
            <person name="Zhao Q."/>
            <person name="Feng Q."/>
            <person name="Zhang L."/>
            <person name="Zhu J."/>
            <person name="Weng Q."/>
            <person name="Mu J."/>
            <person name="Lu Y."/>
            <person name="Fan D."/>
            <person name="Liu Y."/>
            <person name="Guan J."/>
            <person name="Zhang Y."/>
            <person name="Yu S."/>
            <person name="Liu X."/>
            <person name="Zhang Y."/>
            <person name="Hong G."/>
            <person name="Han B."/>
            <person name="Choisne N."/>
            <person name="Demange N."/>
            <person name="Orjeda G."/>
            <person name="Samain S."/>
            <person name="Cattolico L."/>
            <person name="Pelletier E."/>
            <person name="Couloux A."/>
            <person name="Segurens B."/>
            <person name="Wincker P."/>
            <person name="D'Hont A."/>
            <person name="Scarpelli C."/>
            <person name="Weissenbach J."/>
            <person name="Salanoubat M."/>
            <person name="Quetier F."/>
            <person name="Yu Y."/>
            <person name="Kim H.R."/>
            <person name="Rambo T."/>
            <person name="Currie J."/>
            <person name="Collura K."/>
            <person name="Luo M."/>
            <person name="Yang T."/>
            <person name="Ammiraju J.S.S."/>
            <person name="Engler F."/>
            <person name="Soderlund C."/>
            <person name="Wing R.A."/>
            <person name="Palmer L.E."/>
            <person name="de la Bastide M."/>
            <person name="Spiegel L."/>
            <person name="Nascimento L."/>
            <person name="Zutavern T."/>
            <person name="O'Shaughnessy A."/>
            <person name="Dike S."/>
            <person name="Dedhia N."/>
            <person name="Preston R."/>
            <person name="Balija V."/>
            <person name="McCombie W.R."/>
            <person name="Chow T."/>
            <person name="Chen H."/>
            <person name="Chung M."/>
            <person name="Chen C."/>
            <person name="Shaw J."/>
            <person name="Wu H."/>
            <person name="Hsiao K."/>
            <person name="Chao Y."/>
            <person name="Chu M."/>
            <person name="Cheng C."/>
            <person name="Hour A."/>
            <person name="Lee P."/>
            <person name="Lin S."/>
            <person name="Lin Y."/>
            <person name="Liou J."/>
            <person name="Liu S."/>
            <person name="Hsing Y."/>
            <person name="Raghuvanshi S."/>
            <person name="Mohanty A."/>
            <person name="Bharti A.K."/>
            <person name="Gaur A."/>
            <person name="Gupta V."/>
            <person name="Kumar D."/>
            <person name="Ravi V."/>
            <person name="Vij S."/>
            <person name="Kapur A."/>
            <person name="Khurana P."/>
            <person name="Khurana P."/>
            <person name="Khurana J.P."/>
            <person name="Tyagi A.K."/>
            <person name="Gaikwad K."/>
            <person name="Singh A."/>
            <person name="Dalal V."/>
            <person name="Srivastava S."/>
            <person name="Dixit A."/>
            <person name="Pal A.K."/>
            <person name="Ghazi I.A."/>
            <person name="Yadav M."/>
            <person name="Pandit A."/>
            <person name="Bhargava A."/>
            <person name="Sureshbabu K."/>
            <person name="Batra K."/>
            <person name="Sharma T.R."/>
            <person name="Mohapatra T."/>
            <person name="Singh N.K."/>
            <person name="Messing J."/>
            <person name="Nelson A.B."/>
            <person name="Fuks G."/>
            <person name="Kavchok S."/>
            <person name="Keizer G."/>
            <person name="Linton E."/>
            <person name="Llaca V."/>
            <person name="Song R."/>
            <person name="Tanyolac B."/>
            <person name="Young S."/>
            <person name="Ho-Il K."/>
            <person name="Hahn J.H."/>
            <person name="Sangsakoo G."/>
            <person name="Vanavichit A."/>
            <person name="de Mattos Luiz.A.T."/>
            <person name="Zimmer P.D."/>
            <person name="Malone G."/>
            <person name="Dellagostin O."/>
            <person name="de Oliveira A.C."/>
            <person name="Bevan M."/>
            <person name="Bancroft I."/>
            <person name="Minx P."/>
            <person name="Cordum H."/>
            <person name="Wilson R."/>
            <person name="Cheng Z."/>
            <person name="Jin W."/>
            <person name="Jiang J."/>
            <person name="Leong S.A."/>
            <person name="Iwama H."/>
            <person name="Gojobori T."/>
            <person name="Itoh T."/>
            <person name="Niimura Y."/>
            <person name="Fujii Y."/>
            <person name="Habara T."/>
            <person name="Sakai H."/>
            <person name="Sato Y."/>
            <person name="Wilson G."/>
            <person name="Kumar K."/>
            <person name="McCouch S."/>
            <person name="Juretic N."/>
            <person name="Hoen D."/>
            <person name="Wright S."/>
            <person name="Bruskiewich R."/>
            <person name="Bureau T."/>
            <person name="Miyao A."/>
            <person name="Hirochika H."/>
            <person name="Nishikawa T."/>
            <person name="Kadowaki K."/>
            <person name="Sugiura M."/>
            <person name="Burr B."/>
            <person name="Sasaki T."/>
        </authorList>
    </citation>
    <scope>NUCLEOTIDE SEQUENCE [LARGE SCALE GENOMIC DNA]</scope>
    <source>
        <strain evidence="19">cv. Nipponbare</strain>
    </source>
</reference>
<dbReference type="Pfam" id="PF04389">
    <property type="entry name" value="Peptidase_M28"/>
    <property type="match status" value="1"/>
</dbReference>
<keyword evidence="9" id="KW-0862">Zinc</keyword>
<feature type="domain" description="Peptidase M28" evidence="15">
    <location>
        <begin position="141"/>
        <end position="348"/>
    </location>
</feature>
<evidence type="ECO:0000256" key="8">
    <source>
        <dbReference type="ARBA" id="ARBA00022824"/>
    </source>
</evidence>
<feature type="transmembrane region" description="Helical" evidence="14">
    <location>
        <begin position="682"/>
        <end position="702"/>
    </location>
</feature>
<sequence>MVDPAPRRRRPAAGGGGGGAAEAALVLLALAALYGAMSLVAYRVIHMRHVAPLGADAPLGDFSEGRVLHHLRRLSVDIPGRQEGSPGLEAAARYIKGQLEELAARAGPEYRIEVEESLVSGSFSMRFLRHRVTLTYRNHKNIVMRISSNVSEDQDLAFLVNGHFDSPLGSPGAADCGSCVGQYNVYFARTNVILTSMLELSRLIIDSGWVPSQPVIFLFNGAEELFLLGSHGFIKTHKWNNTIGAFINIEASGSGGADLVCQSGPGSWPSRIYAQTAKYPMANSVAQDMFGIIPGDTDYRIFAEDITNIPGLDIIFVLGGYFYHTSYDTVENLLPGSIQARGENLFNLVKAFTNSPMLLKENKRSNEAAMPIKDDLRAIFFDYLTWFMVIYPRGVSLVLHSLPVAIFLLAPLFLTSPNITLMSWSLTVLDLMRGMLLHAFGAILAIVIPAVAAAACALRAWVSWTCCAVAVAWQQVCFTPAALGGCSQQDGDLLICYCLGFSFTPSIPNIPSAWVLRRGFAHPYLAFLMFVPTSLAGLFIPRIIWGLSEQAHFWGAFGLYSLITLVYMLAGLSGGFLTFFISMSMLLGRFICSISWKHWNKQSPKLLVGYVVPMIPCLLYCLYYGGFLIQFLIEKMGMMGSLPKPYGYFVADVIVGSVIGLVVGWCFGPVTPIASRWLAKTSILHGLLQVTVVGLAISSQLFPYSTGAPKRVVLQHTFVTDANSIVESHYGFSVVDANSLEFLFNNAPEAAKWLKDNSLLSFEEKYHSDRSSWLALYPVNFLFSGSLKFPSENEEIRKHYQHFPQMVIQKTSSNNGHRRMHLELSLGSLSEIWTSVLNITGPLSNWSFSDMTLPDPQSFSGGPPSYICRLSGESHENWSFWLEANSSEPLRIDVAVLDQYLLDRTRKLKSLFPSWADITAFTTFFSTYHL</sequence>
<evidence type="ECO:0000259" key="16">
    <source>
        <dbReference type="Pfam" id="PF22248"/>
    </source>
</evidence>
<keyword evidence="7" id="KW-0378">Hydrolase</keyword>
<keyword evidence="10 14" id="KW-1133">Transmembrane helix</keyword>
<evidence type="ECO:0000256" key="10">
    <source>
        <dbReference type="ARBA" id="ARBA00022989"/>
    </source>
</evidence>
<keyword evidence="6" id="KW-0479">Metal-binding</keyword>
<dbReference type="Gene3D" id="3.40.630.10">
    <property type="entry name" value="Zn peptidases"/>
    <property type="match status" value="1"/>
</dbReference>
<evidence type="ECO:0000256" key="11">
    <source>
        <dbReference type="ARBA" id="ARBA00023049"/>
    </source>
</evidence>
<dbReference type="AlphaFoldDB" id="Q6YVD9"/>
<keyword evidence="13" id="KW-0325">Glycoprotein</keyword>